<reference evidence="1" key="1">
    <citation type="submission" date="2023-08" db="EMBL/GenBank/DDBJ databases">
        <authorList>
            <person name="Alioto T."/>
            <person name="Alioto T."/>
            <person name="Gomez Garrido J."/>
        </authorList>
    </citation>
    <scope>NUCLEOTIDE SEQUENCE</scope>
</reference>
<proteinExistence type="predicted"/>
<keyword evidence="2" id="KW-1185">Reference proteome</keyword>
<name>A0AA36BNH8_OCTVU</name>
<organism evidence="1 2">
    <name type="scientific">Octopus vulgaris</name>
    <name type="common">Common octopus</name>
    <dbReference type="NCBI Taxonomy" id="6645"/>
    <lineage>
        <taxon>Eukaryota</taxon>
        <taxon>Metazoa</taxon>
        <taxon>Spiralia</taxon>
        <taxon>Lophotrochozoa</taxon>
        <taxon>Mollusca</taxon>
        <taxon>Cephalopoda</taxon>
        <taxon>Coleoidea</taxon>
        <taxon>Octopodiformes</taxon>
        <taxon>Octopoda</taxon>
        <taxon>Incirrata</taxon>
        <taxon>Octopodidae</taxon>
        <taxon>Octopus</taxon>
    </lineage>
</organism>
<evidence type="ECO:0000313" key="1">
    <source>
        <dbReference type="EMBL" id="CAI9737379.1"/>
    </source>
</evidence>
<accession>A0AA36BNH8</accession>
<dbReference type="EMBL" id="OX597833">
    <property type="protein sequence ID" value="CAI9737379.1"/>
    <property type="molecule type" value="Genomic_DNA"/>
</dbReference>
<gene>
    <name evidence="1" type="ORF">OCTVUL_1B028681</name>
</gene>
<dbReference type="Proteomes" id="UP001162480">
    <property type="component" value="Chromosome 20"/>
</dbReference>
<evidence type="ECO:0000313" key="2">
    <source>
        <dbReference type="Proteomes" id="UP001162480"/>
    </source>
</evidence>
<protein>
    <submittedName>
        <fullName evidence="1">Uncharacterized protein</fullName>
    </submittedName>
</protein>
<sequence length="147" mass="17408">MSDEFVENMEEYFGVRMDMDGFRIGNEHLSESENQRTEFENHYQGPDDEVRERLDIFKPTLTKPFAATYDQPTKITTYPLDRTRVRRKVVHLTLDQRHVKGFALYTTRSENRNPDLVIESASTYPLVHAQSQWLMWINQINIFDTCS</sequence>
<dbReference type="AlphaFoldDB" id="A0AA36BNH8"/>